<sequence length="185" mass="20490">MTSTGRCADCMQISFFCWHNSVTELSLFNCRFRSGSDVRRLTNALPSLTKLDLRGGGCPLWGVGSAEWLGSRKQPALETLALDLCRPSEVDKYLPSHNNTVLATCARYTTLKELRLDDVCSLNSLEDMVHFTTNSVLHLQPSLVVTASAFRGYEICGRAPETSPTHSDCLVSRRAVRIASYRAQT</sequence>
<proteinExistence type="predicted"/>
<dbReference type="SUPFAM" id="SSF52047">
    <property type="entry name" value="RNI-like"/>
    <property type="match status" value="1"/>
</dbReference>
<accession>A0A165NKF5</accession>
<dbReference type="EMBL" id="KV429080">
    <property type="protein sequence ID" value="KZT67076.1"/>
    <property type="molecule type" value="Genomic_DNA"/>
</dbReference>
<reference evidence="1 2" key="1">
    <citation type="journal article" date="2016" name="Mol. Biol. Evol.">
        <title>Comparative Genomics of Early-Diverging Mushroom-Forming Fungi Provides Insights into the Origins of Lignocellulose Decay Capabilities.</title>
        <authorList>
            <person name="Nagy L.G."/>
            <person name="Riley R."/>
            <person name="Tritt A."/>
            <person name="Adam C."/>
            <person name="Daum C."/>
            <person name="Floudas D."/>
            <person name="Sun H."/>
            <person name="Yadav J.S."/>
            <person name="Pangilinan J."/>
            <person name="Larsson K.H."/>
            <person name="Matsuura K."/>
            <person name="Barry K."/>
            <person name="Labutti K."/>
            <person name="Kuo R."/>
            <person name="Ohm R.A."/>
            <person name="Bhattacharya S.S."/>
            <person name="Shirouzu T."/>
            <person name="Yoshinaga Y."/>
            <person name="Martin F.M."/>
            <person name="Grigoriev I.V."/>
            <person name="Hibbett D.S."/>
        </authorList>
    </citation>
    <scope>NUCLEOTIDE SEQUENCE [LARGE SCALE GENOMIC DNA]</scope>
    <source>
        <strain evidence="1 2">L-15889</strain>
    </source>
</reference>
<keyword evidence="2" id="KW-1185">Reference proteome</keyword>
<organism evidence="1 2">
    <name type="scientific">Daedalea quercina L-15889</name>
    <dbReference type="NCBI Taxonomy" id="1314783"/>
    <lineage>
        <taxon>Eukaryota</taxon>
        <taxon>Fungi</taxon>
        <taxon>Dikarya</taxon>
        <taxon>Basidiomycota</taxon>
        <taxon>Agaricomycotina</taxon>
        <taxon>Agaricomycetes</taxon>
        <taxon>Polyporales</taxon>
        <taxon>Fomitopsis</taxon>
    </lineage>
</organism>
<evidence type="ECO:0000313" key="2">
    <source>
        <dbReference type="Proteomes" id="UP000076727"/>
    </source>
</evidence>
<gene>
    <name evidence="1" type="ORF">DAEQUDRAFT_409834</name>
</gene>
<evidence type="ECO:0000313" key="1">
    <source>
        <dbReference type="EMBL" id="KZT67076.1"/>
    </source>
</evidence>
<dbReference type="Gene3D" id="3.80.10.10">
    <property type="entry name" value="Ribonuclease Inhibitor"/>
    <property type="match status" value="1"/>
</dbReference>
<evidence type="ECO:0008006" key="3">
    <source>
        <dbReference type="Google" id="ProtNLM"/>
    </source>
</evidence>
<dbReference type="InterPro" id="IPR032675">
    <property type="entry name" value="LRR_dom_sf"/>
</dbReference>
<dbReference type="AlphaFoldDB" id="A0A165NKF5"/>
<protein>
    <recommendedName>
        <fullName evidence="3">RNI-like protein</fullName>
    </recommendedName>
</protein>
<name>A0A165NKF5_9APHY</name>
<dbReference type="Proteomes" id="UP000076727">
    <property type="component" value="Unassembled WGS sequence"/>
</dbReference>